<feature type="compositionally biased region" description="Basic and acidic residues" evidence="4">
    <location>
        <begin position="620"/>
        <end position="630"/>
    </location>
</feature>
<dbReference type="VEuPathDB" id="AmoebaDB:NF0011880"/>
<keyword evidence="2" id="KW-0804">Transcription</keyword>
<feature type="compositionally biased region" description="Low complexity" evidence="4">
    <location>
        <begin position="151"/>
        <end position="179"/>
    </location>
</feature>
<feature type="compositionally biased region" description="Acidic residues" evidence="4">
    <location>
        <begin position="104"/>
        <end position="114"/>
    </location>
</feature>
<dbReference type="PANTHER" id="PTHR16088:SF3">
    <property type="entry name" value="GON-4-LIKE PROTEIN"/>
    <property type="match status" value="1"/>
</dbReference>
<evidence type="ECO:0000256" key="3">
    <source>
        <dbReference type="ARBA" id="ARBA00023242"/>
    </source>
</evidence>
<keyword evidence="3" id="KW-0539">Nucleus</keyword>
<gene>
    <name evidence="6" type="ORF">FDP41_000178</name>
</gene>
<feature type="region of interest" description="Disordered" evidence="4">
    <location>
        <begin position="238"/>
        <end position="275"/>
    </location>
</feature>
<dbReference type="InterPro" id="IPR009057">
    <property type="entry name" value="Homeodomain-like_sf"/>
</dbReference>
<dbReference type="CDD" id="cd11660">
    <property type="entry name" value="SANT_TRF"/>
    <property type="match status" value="1"/>
</dbReference>
<evidence type="ECO:0000256" key="1">
    <source>
        <dbReference type="ARBA" id="ARBA00023015"/>
    </source>
</evidence>
<dbReference type="PANTHER" id="PTHR16088">
    <property type="entry name" value="YY1 ASSOCIATED PROTEIN-RELATED"/>
    <property type="match status" value="1"/>
</dbReference>
<dbReference type="PROSITE" id="PS50090">
    <property type="entry name" value="MYB_LIKE"/>
    <property type="match status" value="1"/>
</dbReference>
<dbReference type="AlphaFoldDB" id="A0A6A5CIN6"/>
<feature type="compositionally biased region" description="Basic and acidic residues" evidence="4">
    <location>
        <begin position="647"/>
        <end position="656"/>
    </location>
</feature>
<dbReference type="VEuPathDB" id="AmoebaDB:FDP41_000178"/>
<comment type="caution">
    <text evidence="6">The sequence shown here is derived from an EMBL/GenBank/DDBJ whole genome shotgun (WGS) entry which is preliminary data.</text>
</comment>
<reference evidence="6 7" key="1">
    <citation type="journal article" date="2019" name="Sci. Rep.">
        <title>Nanopore sequencing improves the draft genome of the human pathogenic amoeba Naegleria fowleri.</title>
        <authorList>
            <person name="Liechti N."/>
            <person name="Schurch N."/>
            <person name="Bruggmann R."/>
            <person name="Wittwer M."/>
        </authorList>
    </citation>
    <scope>NUCLEOTIDE SEQUENCE [LARGE SCALE GENOMIC DNA]</scope>
    <source>
        <strain evidence="6 7">ATCC 30894</strain>
    </source>
</reference>
<feature type="compositionally biased region" description="Basic residues" evidence="4">
    <location>
        <begin position="631"/>
        <end position="646"/>
    </location>
</feature>
<dbReference type="Gene3D" id="1.10.10.60">
    <property type="entry name" value="Homeodomain-like"/>
    <property type="match status" value="1"/>
</dbReference>
<keyword evidence="7" id="KW-1185">Reference proteome</keyword>
<name>A0A6A5CIN6_NAEFO</name>
<protein>
    <recommendedName>
        <fullName evidence="5">Myb-like domain-containing protein</fullName>
    </recommendedName>
</protein>
<feature type="domain" description="Myb-like" evidence="5">
    <location>
        <begin position="476"/>
        <end position="532"/>
    </location>
</feature>
<evidence type="ECO:0000313" key="7">
    <source>
        <dbReference type="Proteomes" id="UP000444721"/>
    </source>
</evidence>
<dbReference type="GeneID" id="68107396"/>
<feature type="compositionally biased region" description="Polar residues" evidence="4">
    <location>
        <begin position="16"/>
        <end position="46"/>
    </location>
</feature>
<accession>A0A6A5CIN6</accession>
<feature type="region of interest" description="Disordered" evidence="4">
    <location>
        <begin position="692"/>
        <end position="719"/>
    </location>
</feature>
<dbReference type="VEuPathDB" id="AmoebaDB:NfTy_025210"/>
<dbReference type="InterPro" id="IPR001005">
    <property type="entry name" value="SANT/Myb"/>
</dbReference>
<feature type="region of interest" description="Disordered" evidence="4">
    <location>
        <begin position="1"/>
        <end position="51"/>
    </location>
</feature>
<dbReference type="RefSeq" id="XP_044569852.1">
    <property type="nucleotide sequence ID" value="XM_044704901.1"/>
</dbReference>
<dbReference type="SMART" id="SM00717">
    <property type="entry name" value="SANT"/>
    <property type="match status" value="2"/>
</dbReference>
<proteinExistence type="predicted"/>
<dbReference type="GO" id="GO:0003712">
    <property type="term" value="F:transcription coregulator activity"/>
    <property type="evidence" value="ECO:0007669"/>
    <property type="project" value="TreeGrafter"/>
</dbReference>
<dbReference type="InterPro" id="IPR052435">
    <property type="entry name" value="YY1-Transcr_Regul"/>
</dbReference>
<evidence type="ECO:0000256" key="2">
    <source>
        <dbReference type="ARBA" id="ARBA00023163"/>
    </source>
</evidence>
<sequence length="817" mass="92193">MLNTTRTSSSEEQSSNGVINSDTTNETSQTSSIYTNLEHQSNSRSDISPFRSDGYYQLFSSELDDEDDEEYQDVNEEEDVENLENFDWIDWTDFMEDVSSKQDEENEDELDDDSLVGSSNGGLKRGRKKYQKFEKPSVLPSIRPKSPPRVTASSSSSTTTTATTTTNGNANASSIVNNIPIPPPSQPFQYLNPFPPVLGPPLYPASASITNKNGATSTFPYPFGPIFPYPDIYRGGMKNTTLSTSSQRTSPPQSLPQTTTTEISTTPSDSSLPIAAASTNQNDVDGALILSNIFPPNCLFTDEQLKELQNQLQLHVQLLLYNYFLTSTREGFQAQHVTFKGLIEQYLQTKKEAMINKIKRILYGFGVSKDIKLMDLTSGQEYELKEDYKKQESTTVVQRSTDEWIQMIGTTIFDIEGLDAAETFLNFDYSLVMLSNQIDWDLFVKLLRPFKLFNNQSLLAEVQESIYYLNTVPEDNIGPKRVVFTIAEDNLLIMGLKKHWKPGGTIKWDKIKNDMFPNKTSKQLRVRYKNMIGKRGPPIEVNPFKQFRNIIEHENNMRKLDPHAKKKKEATTANYSHLFDSVELFKITNKLTRNELPCSYKELSRIQTYRDNASSDSEDSESKDYIASENRKRKKSEKPPSKKKKKQDTSDTEGNRDPTSPPAQAQPEPVQNEKSSSMNVLTDSLMQLIEKPPENSSITQPLEDVGSIDSASEDEDDDEVPISIPLPSIQAPPITLPQEKECEVLCDGQLVSFTREEDKQILLTLKDHGFTDIANINDLSLIQPAIQKVSDSISKSVNAVQARVLKLQHFRKKHANK</sequence>
<evidence type="ECO:0000313" key="6">
    <source>
        <dbReference type="EMBL" id="KAF0985139.1"/>
    </source>
</evidence>
<dbReference type="GO" id="GO:0006355">
    <property type="term" value="P:regulation of DNA-templated transcription"/>
    <property type="evidence" value="ECO:0007669"/>
    <property type="project" value="TreeGrafter"/>
</dbReference>
<keyword evidence="1" id="KW-0805">Transcription regulation</keyword>
<dbReference type="Proteomes" id="UP000444721">
    <property type="component" value="Unassembled WGS sequence"/>
</dbReference>
<organism evidence="6 7">
    <name type="scientific">Naegleria fowleri</name>
    <name type="common">Brain eating amoeba</name>
    <dbReference type="NCBI Taxonomy" id="5763"/>
    <lineage>
        <taxon>Eukaryota</taxon>
        <taxon>Discoba</taxon>
        <taxon>Heterolobosea</taxon>
        <taxon>Tetramitia</taxon>
        <taxon>Eutetramitia</taxon>
        <taxon>Vahlkampfiidae</taxon>
        <taxon>Naegleria</taxon>
    </lineage>
</organism>
<dbReference type="GO" id="GO:0005634">
    <property type="term" value="C:nucleus"/>
    <property type="evidence" value="ECO:0007669"/>
    <property type="project" value="TreeGrafter"/>
</dbReference>
<feature type="region of interest" description="Disordered" evidence="4">
    <location>
        <begin position="99"/>
        <end position="180"/>
    </location>
</feature>
<dbReference type="OMA" id="ENFDWID"/>
<dbReference type="OrthoDB" id="49309at2759"/>
<feature type="region of interest" description="Disordered" evidence="4">
    <location>
        <begin position="609"/>
        <end position="677"/>
    </location>
</feature>
<dbReference type="EMBL" id="VFQX01000001">
    <property type="protein sequence ID" value="KAF0985139.1"/>
    <property type="molecule type" value="Genomic_DNA"/>
</dbReference>
<evidence type="ECO:0000256" key="4">
    <source>
        <dbReference type="SAM" id="MobiDB-lite"/>
    </source>
</evidence>
<feature type="compositionally biased region" description="Low complexity" evidence="4">
    <location>
        <begin position="240"/>
        <end position="271"/>
    </location>
</feature>
<evidence type="ECO:0000259" key="5">
    <source>
        <dbReference type="PROSITE" id="PS50090"/>
    </source>
</evidence>
<dbReference type="SUPFAM" id="SSF46689">
    <property type="entry name" value="Homeodomain-like"/>
    <property type="match status" value="1"/>
</dbReference>